<dbReference type="STRING" id="1000565.METUNv1_00757"/>
<keyword evidence="4" id="KW-1133">Transmembrane helix</keyword>
<accession>F5R9D2</accession>
<comment type="similarity">
    <text evidence="7">Belongs to the YfgM family.</text>
</comment>
<evidence type="ECO:0000256" key="4">
    <source>
        <dbReference type="ARBA" id="ARBA00022989"/>
    </source>
</evidence>
<keyword evidence="5" id="KW-0472">Membrane</keyword>
<dbReference type="PANTHER" id="PTHR38035">
    <property type="entry name" value="UPF0070 PROTEIN YFGM"/>
    <property type="match status" value="1"/>
</dbReference>
<dbReference type="InterPro" id="IPR011990">
    <property type="entry name" value="TPR-like_helical_dom_sf"/>
</dbReference>
<keyword evidence="2" id="KW-1003">Cell membrane</keyword>
<evidence type="ECO:0000259" key="9">
    <source>
        <dbReference type="Pfam" id="PF09976"/>
    </source>
</evidence>
<proteinExistence type="inferred from homology"/>
<feature type="domain" description="Ancillary SecYEG translocon subunit/Cell division coordinator CpoB TPR" evidence="9">
    <location>
        <begin position="16"/>
        <end position="221"/>
    </location>
</feature>
<sequence length="224" mass="24760">MAALDLEEQEQLSAIKSWWNQWGNAITWLVIAVSAVIIGQQGWNWYQRDQSVKASGIYDVLQEAALGGDLKKTREAAAELTEHFPGTQYAALGALLSAKVHAENNDTQTARAQLEWVKDKASEDVVRDLARLRLAYVLIEEQKFDDAAKLLDGKAEASLEARFLEARGDLHLMRDQRDEARTAYQAALTRIDESIKAGGDAARIAQQGIRSVVEIKLDAVGGKQ</sequence>
<gene>
    <name evidence="10" type="ORF">METUNv1_00757</name>
</gene>
<protein>
    <recommendedName>
        <fullName evidence="8">Ancillary SecYEG translocon subunit</fullName>
    </recommendedName>
</protein>
<dbReference type="InterPro" id="IPR018704">
    <property type="entry name" value="SecYEG/CpoB_TPR"/>
</dbReference>
<evidence type="ECO:0000256" key="7">
    <source>
        <dbReference type="ARBA" id="ARBA00024197"/>
    </source>
</evidence>
<keyword evidence="3 10" id="KW-0812">Transmembrane</keyword>
<dbReference type="PANTHER" id="PTHR38035:SF1">
    <property type="entry name" value="ANCILLARY SECYEG TRANSLOCON SUBUNIT"/>
    <property type="match status" value="1"/>
</dbReference>
<comment type="caution">
    <text evidence="10">The sequence shown here is derived from an EMBL/GenBank/DDBJ whole genome shotgun (WGS) entry which is preliminary data.</text>
</comment>
<dbReference type="AlphaFoldDB" id="F5R9D2"/>
<evidence type="ECO:0000313" key="11">
    <source>
        <dbReference type="Proteomes" id="UP000005019"/>
    </source>
</evidence>
<keyword evidence="6" id="KW-0143">Chaperone</keyword>
<dbReference type="GO" id="GO:0005886">
    <property type="term" value="C:plasma membrane"/>
    <property type="evidence" value="ECO:0007669"/>
    <property type="project" value="UniProtKB-SubCell"/>
</dbReference>
<dbReference type="InterPro" id="IPR026039">
    <property type="entry name" value="YfgM"/>
</dbReference>
<organism evidence="10 11">
    <name type="scientific">Methyloversatilis universalis (strain ATCC BAA-1314 / DSM 25237 / JCM 13912 / CCUG 52030 / FAM5)</name>
    <dbReference type="NCBI Taxonomy" id="1000565"/>
    <lineage>
        <taxon>Bacteria</taxon>
        <taxon>Pseudomonadati</taxon>
        <taxon>Pseudomonadota</taxon>
        <taxon>Betaproteobacteria</taxon>
        <taxon>Nitrosomonadales</taxon>
        <taxon>Sterolibacteriaceae</taxon>
        <taxon>Methyloversatilis</taxon>
    </lineage>
</organism>
<reference evidence="10 11" key="1">
    <citation type="journal article" date="2011" name="J. Bacteriol.">
        <title>Genome sequence of Methyloversatilis universalis FAM5T, a methylotrophic representative of the order Rhodocyclales.</title>
        <authorList>
            <person name="Kittichotirat W."/>
            <person name="Good N.M."/>
            <person name="Hall R."/>
            <person name="Bringel F."/>
            <person name="Lajus A."/>
            <person name="Medigue C."/>
            <person name="Smalley N.E."/>
            <person name="Beck D."/>
            <person name="Bumgarner R."/>
            <person name="Vuilleumier S."/>
            <person name="Kalyuzhnaya M.G."/>
        </authorList>
    </citation>
    <scope>NUCLEOTIDE SEQUENCE [LARGE SCALE GENOMIC DNA]</scope>
    <source>
        <strain evidence="11">ATCC BAA-1314 / JCM 13912 / FAM5</strain>
    </source>
</reference>
<dbReference type="eggNOG" id="COG2976">
    <property type="taxonomic scope" value="Bacteria"/>
</dbReference>
<dbReference type="OrthoDB" id="8521102at2"/>
<name>F5R9D2_METUF</name>
<evidence type="ECO:0000256" key="6">
    <source>
        <dbReference type="ARBA" id="ARBA00023186"/>
    </source>
</evidence>
<evidence type="ECO:0000256" key="8">
    <source>
        <dbReference type="ARBA" id="ARBA00024235"/>
    </source>
</evidence>
<evidence type="ECO:0000256" key="3">
    <source>
        <dbReference type="ARBA" id="ARBA00022692"/>
    </source>
</evidence>
<dbReference type="Pfam" id="PF09976">
    <property type="entry name" value="TPR_21"/>
    <property type="match status" value="1"/>
</dbReference>
<evidence type="ECO:0000256" key="5">
    <source>
        <dbReference type="ARBA" id="ARBA00023136"/>
    </source>
</evidence>
<keyword evidence="11" id="KW-1185">Reference proteome</keyword>
<evidence type="ECO:0000256" key="1">
    <source>
        <dbReference type="ARBA" id="ARBA00004401"/>
    </source>
</evidence>
<dbReference type="GO" id="GO:0044877">
    <property type="term" value="F:protein-containing complex binding"/>
    <property type="evidence" value="ECO:0007669"/>
    <property type="project" value="InterPro"/>
</dbReference>
<evidence type="ECO:0000256" key="2">
    <source>
        <dbReference type="ARBA" id="ARBA00022475"/>
    </source>
</evidence>
<dbReference type="Gene3D" id="1.25.40.10">
    <property type="entry name" value="Tetratricopeptide repeat domain"/>
    <property type="match status" value="1"/>
</dbReference>
<dbReference type="PIRSF" id="PIRSF006170">
    <property type="entry name" value="YfgM"/>
    <property type="match status" value="1"/>
</dbReference>
<evidence type="ECO:0000313" key="10">
    <source>
        <dbReference type="EMBL" id="EGK72923.1"/>
    </source>
</evidence>
<dbReference type="RefSeq" id="WP_008058971.1">
    <property type="nucleotide sequence ID" value="NZ_AFHG01000030.1"/>
</dbReference>
<dbReference type="EMBL" id="AFHG01000030">
    <property type="protein sequence ID" value="EGK72923.1"/>
    <property type="molecule type" value="Genomic_DNA"/>
</dbReference>
<dbReference type="Proteomes" id="UP000005019">
    <property type="component" value="Unassembled WGS sequence"/>
</dbReference>
<comment type="subcellular location">
    <subcellularLocation>
        <location evidence="1">Cell membrane</location>
        <topology evidence="1">Single-pass type II membrane protein</topology>
    </subcellularLocation>
</comment>